<keyword evidence="5 8" id="KW-0460">Magnesium</keyword>
<dbReference type="Proteomes" id="UP000777002">
    <property type="component" value="Unassembled WGS sequence"/>
</dbReference>
<keyword evidence="10" id="KW-1185">Reference proteome</keyword>
<feature type="binding site" evidence="8">
    <location>
        <position position="228"/>
    </location>
    <ligand>
        <name>Mn(2+)</name>
        <dbReference type="ChEBI" id="CHEBI:29035"/>
    </ligand>
</feature>
<keyword evidence="8" id="KW-0464">Manganese</keyword>
<protein>
    <recommendedName>
        <fullName evidence="8">CRISPR-associated endonuclease Cas1</fullName>
        <ecNumber evidence="8">3.1.-.-</ecNumber>
    </recommendedName>
</protein>
<comment type="caution">
    <text evidence="9">The sequence shown here is derived from an EMBL/GenBank/DDBJ whole genome shotgun (WGS) entry which is preliminary data.</text>
</comment>
<evidence type="ECO:0000313" key="9">
    <source>
        <dbReference type="EMBL" id="MBM6928924.1"/>
    </source>
</evidence>
<comment type="function">
    <text evidence="8">CRISPR (clustered regularly interspaced short palindromic repeat), is an adaptive immune system that provides protection against mobile genetic elements (viruses, transposable elements and conjugative plasmids). CRISPR clusters contain spacers, sequences complementary to antecedent mobile elements, and target invading nucleic acids. CRISPR clusters are transcribed and processed into CRISPR RNA (crRNA). Acts as a dsDNA endonuclease. Involved in the integration of spacer DNA into the CRISPR cassette.</text>
</comment>
<dbReference type="RefSeq" id="WP_205050513.1">
    <property type="nucleotide sequence ID" value="NZ_JACJKX010000011.1"/>
</dbReference>
<feature type="binding site" evidence="8">
    <location>
        <position position="215"/>
    </location>
    <ligand>
        <name>Mn(2+)</name>
        <dbReference type="ChEBI" id="CHEBI:29035"/>
    </ligand>
</feature>
<evidence type="ECO:0000256" key="6">
    <source>
        <dbReference type="ARBA" id="ARBA00023118"/>
    </source>
</evidence>
<proteinExistence type="inferred from homology"/>
<accession>A0ABS2GTY8</accession>
<keyword evidence="7 8" id="KW-0238">DNA-binding</keyword>
<evidence type="ECO:0000313" key="10">
    <source>
        <dbReference type="Proteomes" id="UP000777002"/>
    </source>
</evidence>
<dbReference type="InterPro" id="IPR019851">
    <property type="entry name" value="CRISPR-assoc_Cas1_ECOLI"/>
</dbReference>
<name>A0ABS2GTY8_9BURK</name>
<evidence type="ECO:0000256" key="7">
    <source>
        <dbReference type="ARBA" id="ARBA00023125"/>
    </source>
</evidence>
<dbReference type="Gene3D" id="3.100.10.20">
    <property type="entry name" value="CRISPR-associated endonuclease Cas1, N-terminal domain"/>
    <property type="match status" value="1"/>
</dbReference>
<dbReference type="HAMAP" id="MF_01470">
    <property type="entry name" value="Cas1"/>
    <property type="match status" value="1"/>
</dbReference>
<dbReference type="EC" id="3.1.-.-" evidence="8"/>
<evidence type="ECO:0000256" key="3">
    <source>
        <dbReference type="ARBA" id="ARBA00022759"/>
    </source>
</evidence>
<comment type="similarity">
    <text evidence="8">Belongs to the CRISPR-associated endonuclease Cas1 family.</text>
</comment>
<keyword evidence="4 8" id="KW-0378">Hydrolase</keyword>
<dbReference type="PANTHER" id="PTHR34353:SF3">
    <property type="entry name" value="CRISPR-ASSOCIATED ENDONUCLEASE CAS1"/>
    <property type="match status" value="1"/>
</dbReference>
<comment type="subunit">
    <text evidence="8">Homodimer, forms a heterotetramer with a Cas2 homodimer.</text>
</comment>
<dbReference type="PANTHER" id="PTHR34353">
    <property type="entry name" value="CRISPR-ASSOCIATED ENDONUCLEASE CAS1 1"/>
    <property type="match status" value="1"/>
</dbReference>
<keyword evidence="3 8" id="KW-0255">Endonuclease</keyword>
<dbReference type="CDD" id="cd09719">
    <property type="entry name" value="Cas1_I-E"/>
    <property type="match status" value="1"/>
</dbReference>
<dbReference type="Pfam" id="PF01867">
    <property type="entry name" value="Cas_Cas1"/>
    <property type="match status" value="2"/>
</dbReference>
<gene>
    <name evidence="9" type="primary">cas1e</name>
    <name evidence="8" type="synonym">cas1</name>
    <name evidence="9" type="ORF">H5985_06550</name>
</gene>
<sequence>MKSNRLLIRVDKEYLPQIKDRYPFVYLERGRLEVDDSSVKWIDSEGRVIPLPISTIQSLLLGPGTSVTHEAIKVLAMVNCMVSWVGEDSLLYYAAGQTPTQNTRNLVKQLTLYSDPQKRLKVAKKMFSYRFPNTDIDKKNLKELMGMEGIRVKNLYYDLSVKYDVLWHGRSYKPGEFQISDLTNKCITACNTALYSIINACVHSMGLSPKIGFIHSGSPLPFVYDIADLYKPYYSLDLAFCITKEMAGVYLAEKLRTAFVKRVVEGRLLEQIPKDISCILGLKNDNPNNE</sequence>
<dbReference type="GO" id="GO:0004519">
    <property type="term" value="F:endonuclease activity"/>
    <property type="evidence" value="ECO:0007669"/>
    <property type="project" value="UniProtKB-KW"/>
</dbReference>
<dbReference type="InterPro" id="IPR033641">
    <property type="entry name" value="Cas1_I-E"/>
</dbReference>
<keyword evidence="6 8" id="KW-0051">Antiviral defense</keyword>
<dbReference type="InterPro" id="IPR050646">
    <property type="entry name" value="Cas1"/>
</dbReference>
<dbReference type="InterPro" id="IPR042206">
    <property type="entry name" value="CRISPR-assoc_Cas1_C"/>
</dbReference>
<evidence type="ECO:0000256" key="5">
    <source>
        <dbReference type="ARBA" id="ARBA00022842"/>
    </source>
</evidence>
<evidence type="ECO:0000256" key="4">
    <source>
        <dbReference type="ARBA" id="ARBA00022801"/>
    </source>
</evidence>
<evidence type="ECO:0000256" key="2">
    <source>
        <dbReference type="ARBA" id="ARBA00022723"/>
    </source>
</evidence>
<comment type="cofactor">
    <cofactor evidence="8">
        <name>Mg(2+)</name>
        <dbReference type="ChEBI" id="CHEBI:18420"/>
    </cofactor>
    <cofactor evidence="8">
        <name>Mn(2+)</name>
        <dbReference type="ChEBI" id="CHEBI:29035"/>
    </cofactor>
</comment>
<keyword evidence="1 8" id="KW-0540">Nuclease</keyword>
<dbReference type="InterPro" id="IPR002729">
    <property type="entry name" value="CRISPR-assoc_Cas1"/>
</dbReference>
<dbReference type="NCBIfam" id="TIGR00287">
    <property type="entry name" value="cas1"/>
    <property type="match status" value="2"/>
</dbReference>
<evidence type="ECO:0000256" key="1">
    <source>
        <dbReference type="ARBA" id="ARBA00022722"/>
    </source>
</evidence>
<dbReference type="NCBIfam" id="TIGR03638">
    <property type="entry name" value="cas1_ECOLI"/>
    <property type="match status" value="1"/>
</dbReference>
<evidence type="ECO:0000256" key="8">
    <source>
        <dbReference type="HAMAP-Rule" id="MF_01470"/>
    </source>
</evidence>
<reference evidence="9 10" key="1">
    <citation type="journal article" date="2021" name="Sci. Rep.">
        <title>The distribution of antibiotic resistance genes in chicken gut microbiota commensals.</title>
        <authorList>
            <person name="Juricova H."/>
            <person name="Matiasovicova J."/>
            <person name="Kubasova T."/>
            <person name="Cejkova D."/>
            <person name="Rychlik I."/>
        </authorList>
    </citation>
    <scope>NUCLEOTIDE SEQUENCE [LARGE SCALE GENOMIC DNA]</scope>
    <source>
        <strain evidence="9 10">An562</strain>
    </source>
</reference>
<dbReference type="Gene3D" id="1.20.120.920">
    <property type="entry name" value="CRISPR-associated endonuclease Cas1, C-terminal domain"/>
    <property type="match status" value="1"/>
</dbReference>
<dbReference type="EMBL" id="JACJKX010000011">
    <property type="protein sequence ID" value="MBM6928924.1"/>
    <property type="molecule type" value="Genomic_DNA"/>
</dbReference>
<organism evidence="9 10">
    <name type="scientific">Parasutterella secunda</name>
    <dbReference type="NCBI Taxonomy" id="626947"/>
    <lineage>
        <taxon>Bacteria</taxon>
        <taxon>Pseudomonadati</taxon>
        <taxon>Pseudomonadota</taxon>
        <taxon>Betaproteobacteria</taxon>
        <taxon>Burkholderiales</taxon>
        <taxon>Sutterellaceae</taxon>
        <taxon>Parasutterella</taxon>
    </lineage>
</organism>
<feature type="binding site" evidence="8">
    <location>
        <position position="148"/>
    </location>
    <ligand>
        <name>Mn(2+)</name>
        <dbReference type="ChEBI" id="CHEBI:29035"/>
    </ligand>
</feature>
<keyword evidence="2 8" id="KW-0479">Metal-binding</keyword>
<dbReference type="InterPro" id="IPR042211">
    <property type="entry name" value="CRISPR-assoc_Cas1_N"/>
</dbReference>